<evidence type="ECO:0000256" key="2">
    <source>
        <dbReference type="ARBA" id="ARBA00023015"/>
    </source>
</evidence>
<evidence type="ECO:0000313" key="7">
    <source>
        <dbReference type="EMBL" id="OFJ55239.1"/>
    </source>
</evidence>
<comment type="similarity">
    <text evidence="1">Belongs to the LysR transcriptional regulatory family.</text>
</comment>
<keyword evidence="2" id="KW-0805">Transcription regulation</keyword>
<dbReference type="SUPFAM" id="SSF46785">
    <property type="entry name" value="Winged helix' DNA-binding domain"/>
    <property type="match status" value="1"/>
</dbReference>
<feature type="domain" description="HTH lysR-type" evidence="6">
    <location>
        <begin position="4"/>
        <end position="61"/>
    </location>
</feature>
<dbReference type="InterPro" id="IPR036390">
    <property type="entry name" value="WH_DNA-bd_sf"/>
</dbReference>
<name>A0A1E8QBD2_9MYCO</name>
<dbReference type="PANTHER" id="PTHR30346:SF29">
    <property type="entry name" value="LYSR SUBSTRATE-BINDING"/>
    <property type="match status" value="1"/>
</dbReference>
<dbReference type="Pfam" id="PF00126">
    <property type="entry name" value="HTH_1"/>
    <property type="match status" value="1"/>
</dbReference>
<gene>
    <name evidence="7" type="ORF">BEL07_03480</name>
</gene>
<dbReference type="EMBL" id="MCHX01000005">
    <property type="protein sequence ID" value="OFJ55239.1"/>
    <property type="molecule type" value="Genomic_DNA"/>
</dbReference>
<dbReference type="InterPro" id="IPR000847">
    <property type="entry name" value="LysR_HTH_N"/>
</dbReference>
<dbReference type="PRINTS" id="PR00039">
    <property type="entry name" value="HTHLYSR"/>
</dbReference>
<organism evidence="7 8">
    <name type="scientific">Mycolicibacterium grossiae</name>
    <dbReference type="NCBI Taxonomy" id="1552759"/>
    <lineage>
        <taxon>Bacteria</taxon>
        <taxon>Bacillati</taxon>
        <taxon>Actinomycetota</taxon>
        <taxon>Actinomycetes</taxon>
        <taxon>Mycobacteriales</taxon>
        <taxon>Mycobacteriaceae</taxon>
        <taxon>Mycolicibacterium</taxon>
    </lineage>
</organism>
<sequence>MTELTLTGLRVCQEIAHLGSFSAAARALGYSQPAISRQVAAMEAAAGHALFARHAGGVHVTAAGAVVAEHAARILGGIDALTRDLSGLGDRLGGRVGLGAFPTAAAALVPAALARLAREHPGLAVSLTEAATPALLRDLRAGRVDVAVIGAGAGLSEYDLDGLSRRRLDAGDLCVALPAEHRLAAADPVAVGDLAVQPWIVGTGAPGDPQFGAWPTLTDPVVRYRVRDWPARLGLVAAGLGVCVLPELAAPSVPAGVVTRRVDDPNWLGRVTLALTHPGPSAPVAAVVDALGAAARDVRPG</sequence>
<keyword evidence="5" id="KW-0804">Transcription</keyword>
<dbReference type="SUPFAM" id="SSF53850">
    <property type="entry name" value="Periplasmic binding protein-like II"/>
    <property type="match status" value="1"/>
</dbReference>
<dbReference type="OrthoDB" id="9789529at2"/>
<dbReference type="RefSeq" id="WP_070351715.1">
    <property type="nucleotide sequence ID" value="NZ_CP043474.1"/>
</dbReference>
<evidence type="ECO:0000256" key="5">
    <source>
        <dbReference type="ARBA" id="ARBA00023163"/>
    </source>
</evidence>
<dbReference type="PANTHER" id="PTHR30346">
    <property type="entry name" value="TRANSCRIPTIONAL DUAL REGULATOR HCAR-RELATED"/>
    <property type="match status" value="1"/>
</dbReference>
<evidence type="ECO:0000259" key="6">
    <source>
        <dbReference type="PROSITE" id="PS50931"/>
    </source>
</evidence>
<evidence type="ECO:0000313" key="8">
    <source>
        <dbReference type="Proteomes" id="UP000178953"/>
    </source>
</evidence>
<dbReference type="GO" id="GO:0032993">
    <property type="term" value="C:protein-DNA complex"/>
    <property type="evidence" value="ECO:0007669"/>
    <property type="project" value="TreeGrafter"/>
</dbReference>
<dbReference type="GO" id="GO:0003700">
    <property type="term" value="F:DNA-binding transcription factor activity"/>
    <property type="evidence" value="ECO:0007669"/>
    <property type="project" value="InterPro"/>
</dbReference>
<accession>A0A1E8QBD2</accession>
<dbReference type="Pfam" id="PF03466">
    <property type="entry name" value="LysR_substrate"/>
    <property type="match status" value="1"/>
</dbReference>
<dbReference type="Proteomes" id="UP000178953">
    <property type="component" value="Unassembled WGS sequence"/>
</dbReference>
<keyword evidence="4" id="KW-0010">Activator</keyword>
<evidence type="ECO:0000256" key="4">
    <source>
        <dbReference type="ARBA" id="ARBA00023159"/>
    </source>
</evidence>
<keyword evidence="8" id="KW-1185">Reference proteome</keyword>
<protein>
    <submittedName>
        <fullName evidence="7">LysR family transcriptional regulator</fullName>
    </submittedName>
</protein>
<evidence type="ECO:0000256" key="1">
    <source>
        <dbReference type="ARBA" id="ARBA00009437"/>
    </source>
</evidence>
<dbReference type="InterPro" id="IPR036388">
    <property type="entry name" value="WH-like_DNA-bd_sf"/>
</dbReference>
<comment type="caution">
    <text evidence="7">The sequence shown here is derived from an EMBL/GenBank/DDBJ whole genome shotgun (WGS) entry which is preliminary data.</text>
</comment>
<reference evidence="7 8" key="1">
    <citation type="submission" date="2016-09" db="EMBL/GenBank/DDBJ databases">
        <title>genome sequence of Mycobacterium sp. 739 SCH.</title>
        <authorList>
            <person name="Greninger A.L."/>
            <person name="Qin X."/>
            <person name="Jerome K."/>
            <person name="Vora S."/>
            <person name="Quinn K."/>
        </authorList>
    </citation>
    <scope>NUCLEOTIDE SEQUENCE [LARGE SCALE GENOMIC DNA]</scope>
    <source>
        <strain evidence="7 8">SCH</strain>
    </source>
</reference>
<dbReference type="InterPro" id="IPR005119">
    <property type="entry name" value="LysR_subst-bd"/>
</dbReference>
<dbReference type="AlphaFoldDB" id="A0A1E8QBD2"/>
<dbReference type="Gene3D" id="3.40.190.10">
    <property type="entry name" value="Periplasmic binding protein-like II"/>
    <property type="match status" value="2"/>
</dbReference>
<keyword evidence="3" id="KW-0238">DNA-binding</keyword>
<dbReference type="PROSITE" id="PS50931">
    <property type="entry name" value="HTH_LYSR"/>
    <property type="match status" value="1"/>
</dbReference>
<dbReference type="GO" id="GO:0003677">
    <property type="term" value="F:DNA binding"/>
    <property type="evidence" value="ECO:0007669"/>
    <property type="project" value="UniProtKB-KW"/>
</dbReference>
<proteinExistence type="inferred from homology"/>
<evidence type="ECO:0000256" key="3">
    <source>
        <dbReference type="ARBA" id="ARBA00023125"/>
    </source>
</evidence>
<dbReference type="Gene3D" id="1.10.10.10">
    <property type="entry name" value="Winged helix-like DNA-binding domain superfamily/Winged helix DNA-binding domain"/>
    <property type="match status" value="1"/>
</dbReference>